<name>A0A662YNC2_ACIRT</name>
<evidence type="ECO:0000313" key="4">
    <source>
        <dbReference type="Proteomes" id="UP000289886"/>
    </source>
</evidence>
<protein>
    <submittedName>
        <fullName evidence="3">Coiled-coil domain-containing protein 97</fullName>
    </submittedName>
</protein>
<dbReference type="InterPro" id="IPR018613">
    <property type="entry name" value="Ccdc97-like"/>
</dbReference>
<feature type="region of interest" description="Disordered" evidence="1">
    <location>
        <begin position="360"/>
        <end position="385"/>
    </location>
</feature>
<keyword evidence="4" id="KW-1185">Reference proteome</keyword>
<feature type="domain" description="CCD97-like C-terminal" evidence="2">
    <location>
        <begin position="288"/>
        <end position="382"/>
    </location>
</feature>
<accession>A0A662YNC2</accession>
<dbReference type="EMBL" id="SCEB01000887">
    <property type="protein sequence ID" value="RXM97912.1"/>
    <property type="molecule type" value="Genomic_DNA"/>
</dbReference>
<dbReference type="AlphaFoldDB" id="A0A662YNC2"/>
<comment type="caution">
    <text evidence="3">The sequence shown here is derived from an EMBL/GenBank/DDBJ whole genome shotgun (WGS) entry which is preliminary data.</text>
</comment>
<organism evidence="3 4">
    <name type="scientific">Acipenser ruthenus</name>
    <name type="common">Sterlet sturgeon</name>
    <dbReference type="NCBI Taxonomy" id="7906"/>
    <lineage>
        <taxon>Eukaryota</taxon>
        <taxon>Metazoa</taxon>
        <taxon>Chordata</taxon>
        <taxon>Craniata</taxon>
        <taxon>Vertebrata</taxon>
        <taxon>Euteleostomi</taxon>
        <taxon>Actinopterygii</taxon>
        <taxon>Chondrostei</taxon>
        <taxon>Acipenseriformes</taxon>
        <taxon>Acipenseridae</taxon>
        <taxon>Acipenser</taxon>
    </lineage>
</organism>
<reference evidence="3 4" key="1">
    <citation type="submission" date="2019-01" db="EMBL/GenBank/DDBJ databases">
        <title>Draft Genome and Complete Hox-Cluster Characterization of the Sterlet Sturgeon (Acipenser ruthenus).</title>
        <authorList>
            <person name="Wei Q."/>
        </authorList>
    </citation>
    <scope>NUCLEOTIDE SEQUENCE [LARGE SCALE GENOMIC DNA]</scope>
    <source>
        <strain evidence="3">WHYD16114868_AA</strain>
        <tissue evidence="3">Blood</tissue>
    </source>
</reference>
<dbReference type="PANTHER" id="PTHR31840">
    <property type="entry name" value="COILED-COIL DOMAIN-CONTAINING PROTEIN 97"/>
    <property type="match status" value="1"/>
</dbReference>
<evidence type="ECO:0000313" key="3">
    <source>
        <dbReference type="EMBL" id="RXM97912.1"/>
    </source>
</evidence>
<feature type="region of interest" description="Disordered" evidence="1">
    <location>
        <begin position="92"/>
        <end position="176"/>
    </location>
</feature>
<evidence type="ECO:0000256" key="1">
    <source>
        <dbReference type="SAM" id="MobiDB-lite"/>
    </source>
</evidence>
<feature type="compositionally biased region" description="Acidic residues" evidence="1">
    <location>
        <begin position="371"/>
        <end position="385"/>
    </location>
</feature>
<dbReference type="PANTHER" id="PTHR31840:SF1">
    <property type="entry name" value="COILED-COIL DOMAIN-CONTAINING PROTEIN 97"/>
    <property type="match status" value="1"/>
</dbReference>
<dbReference type="Proteomes" id="UP000289886">
    <property type="component" value="Unassembled WGS sequence"/>
</dbReference>
<dbReference type="InterPro" id="IPR040233">
    <property type="entry name" value="CCD97-like_C"/>
</dbReference>
<evidence type="ECO:0000259" key="2">
    <source>
        <dbReference type="Pfam" id="PF09747"/>
    </source>
</evidence>
<proteinExistence type="predicted"/>
<feature type="compositionally biased region" description="Basic and acidic residues" evidence="1">
    <location>
        <begin position="360"/>
        <end position="370"/>
    </location>
</feature>
<gene>
    <name evidence="3" type="ORF">EOD39_13826</name>
</gene>
<sequence>MLFSIGSAHLAHIHGSEGSCWVELKGAGLDQLAPVDSLVRNFQNHLHPAWGVCVPDPSRSRSVFQTPRVLSLSSTPLTFSISVLDCASSANWGEIEPGATPPPARGSLEGSRMRFQAAGSGAGREGEESREDEVTCPGCTGSEVEAGGEPGLAASPGGGAQEQPATPLDSEAGGGARNLAGAALQAADGPCAQLLPSMLERIARSGAPVKSQQKGEPDLTLAQKQAVLGGLYQSKPLVFLERFRAQIRSEDLPCFQHLAGGYEAEFYCREIRRAGAAGKRSGLTRIRNKRYAALQKLIQGGEYFSEDCMRSRDPLLYEQCIGQYLTDEEVLERGSRAGSEPGSLADLLLSSYQEGLIQRRLERQQEREAGAEEEEDEDEEEEEGF</sequence>
<dbReference type="Pfam" id="PF09747">
    <property type="entry name" value="CCD97-like_C"/>
    <property type="match status" value="1"/>
</dbReference>